<feature type="signal peptide" evidence="2">
    <location>
        <begin position="1"/>
        <end position="31"/>
    </location>
</feature>
<keyword evidence="2" id="KW-0732">Signal</keyword>
<evidence type="ECO:0000313" key="4">
    <source>
        <dbReference type="EMBL" id="KZN40571.1"/>
    </source>
</evidence>
<dbReference type="PANTHER" id="PTHR30469:SF15">
    <property type="entry name" value="HLYD FAMILY OF SECRETION PROTEINS"/>
    <property type="match status" value="1"/>
</dbReference>
<dbReference type="Pfam" id="PF25973">
    <property type="entry name" value="BSH_CzcB"/>
    <property type="match status" value="1"/>
</dbReference>
<dbReference type="SUPFAM" id="SSF111369">
    <property type="entry name" value="HlyD-like secretion proteins"/>
    <property type="match status" value="1"/>
</dbReference>
<sequence length="391" mass="43140">MKKQHKTLLNKAILSAALSMVVGTASSQALAQQLVRVNEVYQQNSTVNYRVTGNLRASASSTLSASDSAKVAEILVTEGDFVEKGQVMAKLDSRRFQANVAKQQSRVAQLKAIAEQRKFEMNNWQADFDAFNVSQKQQAVSAQKLRTTRAELNRAQAAYQAAIHEYKAGRSELDLLQIKLQDSTIRAPYDAIVIEKVADVGEWVVPGQALIKVDAKNQLQAWLEVPERFASAVSNNTTQNITLVVNDHSLFSSKVKPVFQIDKRSGSFYMVAELADTPNDLMPGMTLTGWLPLGDKKAHLYVHKNAIIRNHNGILIYKVVDSVADDKDVTKTAEAVAIKELFFKGSYVAIEAQGQLKPGDKVVIEGNQRLLPVKPVTVIESLSLRHNDSLL</sequence>
<organism evidence="4 5">
    <name type="scientific">Pseudoalteromonas luteoviolacea DSM 6061</name>
    <dbReference type="NCBI Taxonomy" id="1365250"/>
    <lineage>
        <taxon>Bacteria</taxon>
        <taxon>Pseudomonadati</taxon>
        <taxon>Pseudomonadota</taxon>
        <taxon>Gammaproteobacteria</taxon>
        <taxon>Alteromonadales</taxon>
        <taxon>Pseudoalteromonadaceae</taxon>
        <taxon>Pseudoalteromonas</taxon>
    </lineage>
</organism>
<dbReference type="RefSeq" id="WP_063357132.1">
    <property type="nucleotide sequence ID" value="NZ_AQHB01000049.1"/>
</dbReference>
<reference evidence="4 5" key="1">
    <citation type="submission" date="2013-07" db="EMBL/GenBank/DDBJ databases">
        <title>Comparative Genomic and Metabolomic Analysis of Twelve Strains of Pseudoalteromonas luteoviolacea.</title>
        <authorList>
            <person name="Vynne N.G."/>
            <person name="Mansson M."/>
            <person name="Gram L."/>
        </authorList>
    </citation>
    <scope>NUCLEOTIDE SEQUENCE [LARGE SCALE GENOMIC DNA]</scope>
    <source>
        <strain evidence="4 5">DSM 6061</strain>
    </source>
</reference>
<dbReference type="NCBIfam" id="TIGR01730">
    <property type="entry name" value="RND_mfp"/>
    <property type="match status" value="1"/>
</dbReference>
<protein>
    <recommendedName>
        <fullName evidence="3">CzcB-like barrel-sandwich hybrid domain-containing protein</fullName>
    </recommendedName>
</protein>
<evidence type="ECO:0000259" key="3">
    <source>
        <dbReference type="Pfam" id="PF25973"/>
    </source>
</evidence>
<dbReference type="Gene3D" id="2.40.30.170">
    <property type="match status" value="1"/>
</dbReference>
<dbReference type="AlphaFoldDB" id="A0A166XMN8"/>
<dbReference type="Gene3D" id="1.10.287.470">
    <property type="entry name" value="Helix hairpin bin"/>
    <property type="match status" value="1"/>
</dbReference>
<dbReference type="Gene3D" id="2.40.420.20">
    <property type="match status" value="1"/>
</dbReference>
<evidence type="ECO:0000313" key="5">
    <source>
        <dbReference type="Proteomes" id="UP000076643"/>
    </source>
</evidence>
<dbReference type="GO" id="GO:1990281">
    <property type="term" value="C:efflux pump complex"/>
    <property type="evidence" value="ECO:0007669"/>
    <property type="project" value="TreeGrafter"/>
</dbReference>
<proteinExistence type="inferred from homology"/>
<evidence type="ECO:0000256" key="1">
    <source>
        <dbReference type="ARBA" id="ARBA00009477"/>
    </source>
</evidence>
<dbReference type="Proteomes" id="UP000076643">
    <property type="component" value="Unassembled WGS sequence"/>
</dbReference>
<dbReference type="PATRIC" id="fig|1365250.3.peg.1528"/>
<dbReference type="PANTHER" id="PTHR30469">
    <property type="entry name" value="MULTIDRUG RESISTANCE PROTEIN MDTA"/>
    <property type="match status" value="1"/>
</dbReference>
<keyword evidence="5" id="KW-1185">Reference proteome</keyword>
<gene>
    <name evidence="4" type="ORF">N475_11505</name>
</gene>
<dbReference type="InterPro" id="IPR006143">
    <property type="entry name" value="RND_pump_MFP"/>
</dbReference>
<name>A0A166XMN8_9GAMM</name>
<accession>A0A166XMN8</accession>
<comment type="similarity">
    <text evidence="1">Belongs to the membrane fusion protein (MFP) (TC 8.A.1) family.</text>
</comment>
<evidence type="ECO:0000256" key="2">
    <source>
        <dbReference type="SAM" id="SignalP"/>
    </source>
</evidence>
<feature type="chain" id="PRO_5007882442" description="CzcB-like barrel-sandwich hybrid domain-containing protein" evidence="2">
    <location>
        <begin position="32"/>
        <end position="391"/>
    </location>
</feature>
<dbReference type="InterPro" id="IPR058647">
    <property type="entry name" value="BSH_CzcB-like"/>
</dbReference>
<dbReference type="Gene3D" id="2.40.50.100">
    <property type="match status" value="1"/>
</dbReference>
<feature type="domain" description="CzcB-like barrel-sandwich hybrid" evidence="3">
    <location>
        <begin position="70"/>
        <end position="212"/>
    </location>
</feature>
<comment type="caution">
    <text evidence="4">The sequence shown here is derived from an EMBL/GenBank/DDBJ whole genome shotgun (WGS) entry which is preliminary data.</text>
</comment>
<dbReference type="EMBL" id="AUYB01000094">
    <property type="protein sequence ID" value="KZN40571.1"/>
    <property type="molecule type" value="Genomic_DNA"/>
</dbReference>
<dbReference type="GO" id="GO:0015562">
    <property type="term" value="F:efflux transmembrane transporter activity"/>
    <property type="evidence" value="ECO:0007669"/>
    <property type="project" value="TreeGrafter"/>
</dbReference>